<reference evidence="8 9" key="1">
    <citation type="submission" date="2019-01" db="EMBL/GenBank/DDBJ databases">
        <title>Draft genome sequence of Cellulomonas takizawaensis strain TKZ-21.</title>
        <authorList>
            <person name="Yamamura H."/>
            <person name="Hayashi T."/>
            <person name="Hamada M."/>
            <person name="Serisawa Y."/>
            <person name="Matsuyama K."/>
            <person name="Nakagawa Y."/>
            <person name="Otoguro M."/>
            <person name="Yanagida F."/>
            <person name="Hayakawa M."/>
        </authorList>
    </citation>
    <scope>NUCLEOTIDE SEQUENCE [LARGE SCALE GENOMIC DNA]</scope>
    <source>
        <strain evidence="8 9">NBRC12680</strain>
    </source>
</reference>
<dbReference type="Gene3D" id="1.10.340.30">
    <property type="entry name" value="Hypothetical protein, domain 2"/>
    <property type="match status" value="1"/>
</dbReference>
<evidence type="ECO:0000313" key="9">
    <source>
        <dbReference type="Proteomes" id="UP000289954"/>
    </source>
</evidence>
<dbReference type="Gene3D" id="1.10.1670.10">
    <property type="entry name" value="Helix-hairpin-Helix base-excision DNA repair enzymes (C-terminal)"/>
    <property type="match status" value="1"/>
</dbReference>
<dbReference type="SUPFAM" id="SSF55945">
    <property type="entry name" value="TATA-box binding protein-like"/>
    <property type="match status" value="1"/>
</dbReference>
<dbReference type="GO" id="GO:0006307">
    <property type="term" value="P:DNA alkylation repair"/>
    <property type="evidence" value="ECO:0007669"/>
    <property type="project" value="TreeGrafter"/>
</dbReference>
<dbReference type="CDD" id="cd00056">
    <property type="entry name" value="ENDO3c"/>
    <property type="match status" value="1"/>
</dbReference>
<dbReference type="InterPro" id="IPR037046">
    <property type="entry name" value="AlkA_N_sf"/>
</dbReference>
<dbReference type="GO" id="GO:0006285">
    <property type="term" value="P:base-excision repair, AP site formation"/>
    <property type="evidence" value="ECO:0007669"/>
    <property type="project" value="TreeGrafter"/>
</dbReference>
<dbReference type="GO" id="GO:0008725">
    <property type="term" value="F:DNA-3-methyladenine glycosylase activity"/>
    <property type="evidence" value="ECO:0007669"/>
    <property type="project" value="TreeGrafter"/>
</dbReference>
<dbReference type="AlphaFoldDB" id="A0A402DRQ8"/>
<dbReference type="GO" id="GO:0032131">
    <property type="term" value="F:alkylated DNA binding"/>
    <property type="evidence" value="ECO:0007669"/>
    <property type="project" value="TreeGrafter"/>
</dbReference>
<evidence type="ECO:0000256" key="4">
    <source>
        <dbReference type="ARBA" id="ARBA00023204"/>
    </source>
</evidence>
<dbReference type="SMART" id="SM01009">
    <property type="entry name" value="AlkA_N"/>
    <property type="match status" value="1"/>
</dbReference>
<proteinExistence type="predicted"/>
<organism evidence="8 9">
    <name type="scientific">Cellulomonas biazotea</name>
    <dbReference type="NCBI Taxonomy" id="1709"/>
    <lineage>
        <taxon>Bacteria</taxon>
        <taxon>Bacillati</taxon>
        <taxon>Actinomycetota</taxon>
        <taxon>Actinomycetes</taxon>
        <taxon>Micrococcales</taxon>
        <taxon>Cellulomonadaceae</taxon>
        <taxon>Cellulomonas</taxon>
    </lineage>
</organism>
<feature type="region of interest" description="Disordered" evidence="5">
    <location>
        <begin position="1"/>
        <end position="27"/>
    </location>
</feature>
<dbReference type="Proteomes" id="UP000289954">
    <property type="component" value="Unassembled WGS sequence"/>
</dbReference>
<keyword evidence="3" id="KW-0227">DNA damage</keyword>
<keyword evidence="9" id="KW-1185">Reference proteome</keyword>
<dbReference type="GO" id="GO:0043916">
    <property type="term" value="F:DNA-7-methylguanine glycosylase activity"/>
    <property type="evidence" value="ECO:0007669"/>
    <property type="project" value="TreeGrafter"/>
</dbReference>
<evidence type="ECO:0000259" key="7">
    <source>
        <dbReference type="SMART" id="SM01009"/>
    </source>
</evidence>
<accession>A0A402DRQ8</accession>
<gene>
    <name evidence="8" type="ORF">CBZ_18790</name>
</gene>
<name>A0A402DRQ8_9CELL</name>
<dbReference type="InterPro" id="IPR023170">
    <property type="entry name" value="HhH_base_excis_C"/>
</dbReference>
<evidence type="ECO:0000256" key="1">
    <source>
        <dbReference type="ARBA" id="ARBA00000086"/>
    </source>
</evidence>
<dbReference type="GO" id="GO:0005737">
    <property type="term" value="C:cytoplasm"/>
    <property type="evidence" value="ECO:0007669"/>
    <property type="project" value="TreeGrafter"/>
</dbReference>
<dbReference type="InterPro" id="IPR003265">
    <property type="entry name" value="HhH-GPD_domain"/>
</dbReference>
<feature type="domain" description="DNA-3-methyladenine glycosylase AlkA N-terminal" evidence="7">
    <location>
        <begin position="27"/>
        <end position="138"/>
    </location>
</feature>
<dbReference type="Pfam" id="PF06029">
    <property type="entry name" value="AlkA_N"/>
    <property type="match status" value="1"/>
</dbReference>
<comment type="catalytic activity">
    <reaction evidence="1">
        <text>Hydrolysis of alkylated DNA, releasing 3-methyladenine, 3-methylguanine, 7-methylguanine and 7-methyladenine.</text>
        <dbReference type="EC" id="3.2.2.21"/>
    </reaction>
</comment>
<dbReference type="GO" id="GO:0032993">
    <property type="term" value="C:protein-DNA complex"/>
    <property type="evidence" value="ECO:0007669"/>
    <property type="project" value="TreeGrafter"/>
</dbReference>
<dbReference type="Pfam" id="PF00730">
    <property type="entry name" value="HhH-GPD"/>
    <property type="match status" value="1"/>
</dbReference>
<comment type="caution">
    <text evidence="8">The sequence shown here is derived from an EMBL/GenBank/DDBJ whole genome shotgun (WGS) entry which is preliminary data.</text>
</comment>
<dbReference type="RefSeq" id="WP_246013245.1">
    <property type="nucleotide sequence ID" value="NZ_BIMR01000137.1"/>
</dbReference>
<dbReference type="SMART" id="SM00478">
    <property type="entry name" value="ENDO3c"/>
    <property type="match status" value="1"/>
</dbReference>
<dbReference type="PANTHER" id="PTHR43003">
    <property type="entry name" value="DNA-3-METHYLADENINE GLYCOSYLASE"/>
    <property type="match status" value="1"/>
</dbReference>
<protein>
    <recommendedName>
        <fullName evidence="2">DNA-3-methyladenine glycosylase II</fullName>
        <ecNumber evidence="2">3.2.2.21</ecNumber>
    </recommendedName>
</protein>
<dbReference type="Gene3D" id="3.30.310.20">
    <property type="entry name" value="DNA-3-methyladenine glycosylase AlkA, N-terminal domain"/>
    <property type="match status" value="1"/>
</dbReference>
<keyword evidence="4" id="KW-0234">DNA repair</keyword>
<evidence type="ECO:0000256" key="3">
    <source>
        <dbReference type="ARBA" id="ARBA00022763"/>
    </source>
</evidence>
<evidence type="ECO:0000256" key="5">
    <source>
        <dbReference type="SAM" id="MobiDB-lite"/>
    </source>
</evidence>
<sequence length="303" mass="31809">MSALPPQGPDQASTRRRSTPPDDAHGSARFVARTPVDAAPLLASLAAHAVPGVEVVDGATVTRVVHADGGPVVVTAELADGRVELRGDLPVATLRALAHRWFGLDDDLDAVAAAFADDPVVGPLVARRPDVRVLGHLDGFEATVTTVLGQQVTLAAARTFSGRLAAVWGRPGPGALLTFPRPADLAAVDPRDLQAAVRITTARARTLHAVAVAFADGLEVTPGVDPVETRRRLLALPGIGPWTVEYLALRVLADRDALPAGDVVLRRALGVEGTRDVEAAAAPWRPWRAFAAIHLWTAHAYAL</sequence>
<dbReference type="InterPro" id="IPR011257">
    <property type="entry name" value="DNA_glycosylase"/>
</dbReference>
<evidence type="ECO:0000259" key="6">
    <source>
        <dbReference type="SMART" id="SM00478"/>
    </source>
</evidence>
<evidence type="ECO:0000313" key="8">
    <source>
        <dbReference type="EMBL" id="GCE76823.1"/>
    </source>
</evidence>
<evidence type="ECO:0000256" key="2">
    <source>
        <dbReference type="ARBA" id="ARBA00012000"/>
    </source>
</evidence>
<dbReference type="PANTHER" id="PTHR43003:SF13">
    <property type="entry name" value="DNA-3-METHYLADENINE GLYCOSYLASE 2"/>
    <property type="match status" value="1"/>
</dbReference>
<dbReference type="EMBL" id="BIMR01000137">
    <property type="protein sequence ID" value="GCE76823.1"/>
    <property type="molecule type" value="Genomic_DNA"/>
</dbReference>
<dbReference type="EC" id="3.2.2.21" evidence="2"/>
<dbReference type="SUPFAM" id="SSF48150">
    <property type="entry name" value="DNA-glycosylase"/>
    <property type="match status" value="1"/>
</dbReference>
<feature type="domain" description="HhH-GPD" evidence="6">
    <location>
        <begin position="148"/>
        <end position="300"/>
    </location>
</feature>
<dbReference type="InterPro" id="IPR010316">
    <property type="entry name" value="AlkA_N"/>
</dbReference>
<dbReference type="InterPro" id="IPR051912">
    <property type="entry name" value="Alkylbase_DNA_Glycosylase/TA"/>
</dbReference>